<protein>
    <submittedName>
        <fullName evidence="1">Uncharacterized protein</fullName>
    </submittedName>
</protein>
<organism evidence="1 2">
    <name type="scientific">Daphnia pulex</name>
    <name type="common">Water flea</name>
    <dbReference type="NCBI Taxonomy" id="6669"/>
    <lineage>
        <taxon>Eukaryota</taxon>
        <taxon>Metazoa</taxon>
        <taxon>Ecdysozoa</taxon>
        <taxon>Arthropoda</taxon>
        <taxon>Crustacea</taxon>
        <taxon>Branchiopoda</taxon>
        <taxon>Diplostraca</taxon>
        <taxon>Cladocera</taxon>
        <taxon>Anomopoda</taxon>
        <taxon>Daphniidae</taxon>
        <taxon>Daphnia</taxon>
    </lineage>
</organism>
<proteinExistence type="predicted"/>
<dbReference type="InParanoid" id="E9HHP0"/>
<evidence type="ECO:0000313" key="1">
    <source>
        <dbReference type="EMBL" id="EFX68738.1"/>
    </source>
</evidence>
<sequence length="79" mass="9392">MAEPMVDDKKESYTEDLRALKVLRADAKRRFANSIRLVLELMADYGSRKSIQNRKEDLIAAYQEYDYYKDFYIAIFPDD</sequence>
<gene>
    <name evidence="1" type="ORF">DAPPUDRAFT_259697</name>
</gene>
<reference evidence="1 2" key="1">
    <citation type="journal article" date="2011" name="Science">
        <title>The ecoresponsive genome of Daphnia pulex.</title>
        <authorList>
            <person name="Colbourne J.K."/>
            <person name="Pfrender M.E."/>
            <person name="Gilbert D."/>
            <person name="Thomas W.K."/>
            <person name="Tucker A."/>
            <person name="Oakley T.H."/>
            <person name="Tokishita S."/>
            <person name="Aerts A."/>
            <person name="Arnold G.J."/>
            <person name="Basu M.K."/>
            <person name="Bauer D.J."/>
            <person name="Caceres C.E."/>
            <person name="Carmel L."/>
            <person name="Casola C."/>
            <person name="Choi J.H."/>
            <person name="Detter J.C."/>
            <person name="Dong Q."/>
            <person name="Dusheyko S."/>
            <person name="Eads B.D."/>
            <person name="Frohlich T."/>
            <person name="Geiler-Samerotte K.A."/>
            <person name="Gerlach D."/>
            <person name="Hatcher P."/>
            <person name="Jogdeo S."/>
            <person name="Krijgsveld J."/>
            <person name="Kriventseva E.V."/>
            <person name="Kultz D."/>
            <person name="Laforsch C."/>
            <person name="Lindquist E."/>
            <person name="Lopez J."/>
            <person name="Manak J.R."/>
            <person name="Muller J."/>
            <person name="Pangilinan J."/>
            <person name="Patwardhan R.P."/>
            <person name="Pitluck S."/>
            <person name="Pritham E.J."/>
            <person name="Rechtsteiner A."/>
            <person name="Rho M."/>
            <person name="Rogozin I.B."/>
            <person name="Sakarya O."/>
            <person name="Salamov A."/>
            <person name="Schaack S."/>
            <person name="Shapiro H."/>
            <person name="Shiga Y."/>
            <person name="Skalitzky C."/>
            <person name="Smith Z."/>
            <person name="Souvorov A."/>
            <person name="Sung W."/>
            <person name="Tang Z."/>
            <person name="Tsuchiya D."/>
            <person name="Tu H."/>
            <person name="Vos H."/>
            <person name="Wang M."/>
            <person name="Wolf Y.I."/>
            <person name="Yamagata H."/>
            <person name="Yamada T."/>
            <person name="Ye Y."/>
            <person name="Shaw J.R."/>
            <person name="Andrews J."/>
            <person name="Crease T.J."/>
            <person name="Tang H."/>
            <person name="Lucas S.M."/>
            <person name="Robertson H.M."/>
            <person name="Bork P."/>
            <person name="Koonin E.V."/>
            <person name="Zdobnov E.M."/>
            <person name="Grigoriev I.V."/>
            <person name="Lynch M."/>
            <person name="Boore J.L."/>
        </authorList>
    </citation>
    <scope>NUCLEOTIDE SEQUENCE [LARGE SCALE GENOMIC DNA]</scope>
</reference>
<dbReference type="KEGG" id="dpx:DAPPUDRAFT_259697"/>
<name>E9HHP0_DAPPU</name>
<dbReference type="EMBL" id="GL732649">
    <property type="protein sequence ID" value="EFX68738.1"/>
    <property type="molecule type" value="Genomic_DNA"/>
</dbReference>
<keyword evidence="2" id="KW-1185">Reference proteome</keyword>
<evidence type="ECO:0000313" key="2">
    <source>
        <dbReference type="Proteomes" id="UP000000305"/>
    </source>
</evidence>
<dbReference type="Proteomes" id="UP000000305">
    <property type="component" value="Unassembled WGS sequence"/>
</dbReference>
<accession>E9HHP0</accession>
<dbReference type="HOGENOM" id="CLU_2608426_0_0_1"/>
<dbReference type="AlphaFoldDB" id="E9HHP0"/>